<dbReference type="KEGG" id="pmc:P9515_14641"/>
<dbReference type="HOGENOM" id="CLU_606425_0_0_3"/>
<dbReference type="OrthoDB" id="9811261at2"/>
<dbReference type="Proteomes" id="UP000001589">
    <property type="component" value="Chromosome"/>
</dbReference>
<dbReference type="InterPro" id="IPR016166">
    <property type="entry name" value="FAD-bd_PCMH"/>
</dbReference>
<dbReference type="GO" id="GO:1903457">
    <property type="term" value="P:lactate catabolic process"/>
    <property type="evidence" value="ECO:0007669"/>
    <property type="project" value="TreeGrafter"/>
</dbReference>
<dbReference type="EMBL" id="CP000552">
    <property type="protein sequence ID" value="ABM72671.1"/>
    <property type="molecule type" value="Genomic_DNA"/>
</dbReference>
<dbReference type="InterPro" id="IPR006094">
    <property type="entry name" value="Oxid_FAD_bind_N"/>
</dbReference>
<dbReference type="GO" id="GO:0004458">
    <property type="term" value="F:D-lactate dehydrogenase (cytochrome) activity"/>
    <property type="evidence" value="ECO:0007669"/>
    <property type="project" value="TreeGrafter"/>
</dbReference>
<sequence>MSSRKTKLIEKFKKIDNLEIIESHSDVKRLSKDFYNYSPILEEKLDGCIADLVVRPIDKNAVLKVAEICWELNIPLTLRGSGTGNYGQAVPLFKGIVMQMNFLNKLEEFYPDTGFVKVQSGCLMGDLNKQLERFGRELRLLPSTFKTATIGGFIAGGSGGIGSIRWGFLRDPGNVMGLEAVTMNEEPKLLKFDAEESEPLNHAYGTNGIITSLLIATDIKRKWYSLVIDCEELFKTIEILKTCLIAAIDLKLGAILEKGIVDKMPIWFKGESKSHKILIQSTLGGIKTIELICKKYGVESFLLGEEDQLSNGISEVVWNHTTLHMRAKDKNWTYLQMLLPLNKELELINSLKEKWGTNILWHIEAVSQQGVPRLAALPVLKWHSEEQLYLIIDHCKKLGAIIFNPHVLTVEAGGLGVIDSDQVKAKLKFDPKGLLNPGKLEGWEIKDDFNL</sequence>
<dbReference type="PANTHER" id="PTHR11748:SF119">
    <property type="entry name" value="D-2-HYDROXYGLUTARATE DEHYDROGENASE"/>
    <property type="match status" value="1"/>
</dbReference>
<evidence type="ECO:0000259" key="1">
    <source>
        <dbReference type="PROSITE" id="PS51387"/>
    </source>
</evidence>
<proteinExistence type="predicted"/>
<dbReference type="GO" id="GO:0071949">
    <property type="term" value="F:FAD binding"/>
    <property type="evidence" value="ECO:0007669"/>
    <property type="project" value="InterPro"/>
</dbReference>
<feature type="domain" description="FAD-binding PCMH-type" evidence="1">
    <location>
        <begin position="46"/>
        <end position="220"/>
    </location>
</feature>
<dbReference type="PROSITE" id="PS51387">
    <property type="entry name" value="FAD_PCMH"/>
    <property type="match status" value="1"/>
</dbReference>
<dbReference type="STRING" id="167542.P9515_14641"/>
<accession>A2BY10</accession>
<dbReference type="RefSeq" id="WP_011820768.1">
    <property type="nucleotide sequence ID" value="NC_008817.1"/>
</dbReference>
<dbReference type="eggNOG" id="COG0277">
    <property type="taxonomic scope" value="Bacteria"/>
</dbReference>
<gene>
    <name evidence="2" type="ordered locus">P9515_14641</name>
</gene>
<dbReference type="SUPFAM" id="SSF56176">
    <property type="entry name" value="FAD-binding/transporter-associated domain-like"/>
    <property type="match status" value="1"/>
</dbReference>
<dbReference type="GeneID" id="60202139"/>
<dbReference type="InterPro" id="IPR016169">
    <property type="entry name" value="FAD-bd_PCMH_sub2"/>
</dbReference>
<organism evidence="2 3">
    <name type="scientific">Prochlorococcus marinus (strain MIT 9515)</name>
    <dbReference type="NCBI Taxonomy" id="167542"/>
    <lineage>
        <taxon>Bacteria</taxon>
        <taxon>Bacillati</taxon>
        <taxon>Cyanobacteriota</taxon>
        <taxon>Cyanophyceae</taxon>
        <taxon>Synechococcales</taxon>
        <taxon>Prochlorococcaceae</taxon>
        <taxon>Prochlorococcus</taxon>
    </lineage>
</organism>
<name>A2BY10_PROM5</name>
<dbReference type="PANTHER" id="PTHR11748">
    <property type="entry name" value="D-LACTATE DEHYDROGENASE"/>
    <property type="match status" value="1"/>
</dbReference>
<dbReference type="GO" id="GO:0008720">
    <property type="term" value="F:D-lactate dehydrogenase (NAD+) activity"/>
    <property type="evidence" value="ECO:0007669"/>
    <property type="project" value="TreeGrafter"/>
</dbReference>
<protein>
    <submittedName>
        <fullName evidence="2">FAD/FMN-containing dehydrogenase</fullName>
    </submittedName>
</protein>
<evidence type="ECO:0000313" key="2">
    <source>
        <dbReference type="EMBL" id="ABM72671.1"/>
    </source>
</evidence>
<evidence type="ECO:0000313" key="3">
    <source>
        <dbReference type="Proteomes" id="UP000001589"/>
    </source>
</evidence>
<dbReference type="Gene3D" id="3.30.465.10">
    <property type="match status" value="1"/>
</dbReference>
<dbReference type="InterPro" id="IPR036318">
    <property type="entry name" value="FAD-bd_PCMH-like_sf"/>
</dbReference>
<dbReference type="AlphaFoldDB" id="A2BY10"/>
<dbReference type="Pfam" id="PF01565">
    <property type="entry name" value="FAD_binding_4"/>
    <property type="match status" value="1"/>
</dbReference>
<reference evidence="2 3" key="1">
    <citation type="journal article" date="2007" name="PLoS Genet.">
        <title>Patterns and implications of gene gain and loss in the evolution of Prochlorococcus.</title>
        <authorList>
            <person name="Kettler G.C."/>
            <person name="Martiny A.C."/>
            <person name="Huang K."/>
            <person name="Zucker J."/>
            <person name="Coleman M.L."/>
            <person name="Rodrigue S."/>
            <person name="Chen F."/>
            <person name="Lapidus A."/>
            <person name="Ferriera S."/>
            <person name="Johnson J."/>
            <person name="Steglich C."/>
            <person name="Church G.M."/>
            <person name="Richardson P."/>
            <person name="Chisholm S.W."/>
        </authorList>
    </citation>
    <scope>NUCLEOTIDE SEQUENCE [LARGE SCALE GENOMIC DNA]</scope>
    <source>
        <strain evidence="2 3">MIT 9515</strain>
    </source>
</reference>